<evidence type="ECO:0000256" key="16">
    <source>
        <dbReference type="SAM" id="Phobius"/>
    </source>
</evidence>
<dbReference type="GO" id="GO:0016712">
    <property type="term" value="F:oxidoreductase activity, acting on paired donors, with incorporation or reduction of molecular oxygen, reduced flavin or flavoprotein as one donor, and incorporation of one atom of oxygen"/>
    <property type="evidence" value="ECO:0007669"/>
    <property type="project" value="UniProtKB-EC"/>
</dbReference>
<protein>
    <recommendedName>
        <fullName evidence="5">unspecific monooxygenase</fullName>
        <ecNumber evidence="5">1.14.14.1</ecNumber>
    </recommendedName>
</protein>
<reference evidence="17" key="1">
    <citation type="submission" date="2020-03" db="EMBL/GenBank/DDBJ databases">
        <title>Studies in the Genomics of Life Span.</title>
        <authorList>
            <person name="Glass D."/>
        </authorList>
    </citation>
    <scope>NUCLEOTIDE SEQUENCE</scope>
    <source>
        <strain evidence="17">LTLLF</strain>
        <tissue evidence="17">Muscle</tissue>
    </source>
</reference>
<dbReference type="InterPro" id="IPR001128">
    <property type="entry name" value="Cyt_P450"/>
</dbReference>
<dbReference type="EC" id="1.14.14.1" evidence="5"/>
<dbReference type="GO" id="GO:0005789">
    <property type="term" value="C:endoplasmic reticulum membrane"/>
    <property type="evidence" value="ECO:0007669"/>
    <property type="project" value="UniProtKB-SubCell"/>
</dbReference>
<feature type="transmembrane region" description="Helical" evidence="16">
    <location>
        <begin position="50"/>
        <end position="72"/>
    </location>
</feature>
<dbReference type="AlphaFoldDB" id="A0A8J6H2Z9"/>
<dbReference type="GO" id="GO:0070989">
    <property type="term" value="P:oxidative demethylation"/>
    <property type="evidence" value="ECO:0007669"/>
    <property type="project" value="TreeGrafter"/>
</dbReference>
<sequence length="99" mass="10988">MDGDRDRGPHWSTGLSSQGPNEEWKEGEDEQGSQDHEGFLSDVEIMAQSIIFIFGGYETTSSTLAFALYLLAIQPDIQKKLQEEIDVALPNKVNGQCLD</sequence>
<proteinExistence type="inferred from homology"/>
<evidence type="ECO:0000256" key="3">
    <source>
        <dbReference type="ARBA" id="ARBA00004406"/>
    </source>
</evidence>
<dbReference type="GO" id="GO:0020037">
    <property type="term" value="F:heme binding"/>
    <property type="evidence" value="ECO:0007669"/>
    <property type="project" value="InterPro"/>
</dbReference>
<dbReference type="InterPro" id="IPR036396">
    <property type="entry name" value="Cyt_P450_sf"/>
</dbReference>
<dbReference type="SUPFAM" id="SSF48264">
    <property type="entry name" value="Cytochrome P450"/>
    <property type="match status" value="1"/>
</dbReference>
<evidence type="ECO:0000313" key="17">
    <source>
        <dbReference type="EMBL" id="KAH0520894.1"/>
    </source>
</evidence>
<dbReference type="PANTHER" id="PTHR24302">
    <property type="entry name" value="CYTOCHROME P450 FAMILY 3"/>
    <property type="match status" value="1"/>
</dbReference>
<keyword evidence="8" id="KW-0256">Endoplasmic reticulum</keyword>
<evidence type="ECO:0000256" key="4">
    <source>
        <dbReference type="ARBA" id="ARBA00010617"/>
    </source>
</evidence>
<evidence type="ECO:0000256" key="5">
    <source>
        <dbReference type="ARBA" id="ARBA00012109"/>
    </source>
</evidence>
<evidence type="ECO:0000256" key="6">
    <source>
        <dbReference type="ARBA" id="ARBA00022617"/>
    </source>
</evidence>
<dbReference type="PRINTS" id="PR00463">
    <property type="entry name" value="EP450I"/>
</dbReference>
<keyword evidence="12" id="KW-0503">Monooxygenase</keyword>
<keyword evidence="7" id="KW-0479">Metal-binding</keyword>
<name>A0A8J6H2Z9_MICOH</name>
<evidence type="ECO:0000256" key="12">
    <source>
        <dbReference type="ARBA" id="ARBA00023033"/>
    </source>
</evidence>
<dbReference type="GO" id="GO:0008202">
    <property type="term" value="P:steroid metabolic process"/>
    <property type="evidence" value="ECO:0007669"/>
    <property type="project" value="TreeGrafter"/>
</dbReference>
<keyword evidence="16" id="KW-1133">Transmembrane helix</keyword>
<keyword evidence="9" id="KW-0492">Microsome</keyword>
<dbReference type="Pfam" id="PF00067">
    <property type="entry name" value="p450"/>
    <property type="match status" value="1"/>
</dbReference>
<dbReference type="InterPro" id="IPR050705">
    <property type="entry name" value="Cytochrome_P450_3A"/>
</dbReference>
<feature type="region of interest" description="Disordered" evidence="15">
    <location>
        <begin position="1"/>
        <end position="36"/>
    </location>
</feature>
<organism evidence="17 18">
    <name type="scientific">Microtus ochrogaster</name>
    <name type="common">Prairie vole</name>
    <dbReference type="NCBI Taxonomy" id="79684"/>
    <lineage>
        <taxon>Eukaryota</taxon>
        <taxon>Metazoa</taxon>
        <taxon>Chordata</taxon>
        <taxon>Craniata</taxon>
        <taxon>Vertebrata</taxon>
        <taxon>Euteleostomi</taxon>
        <taxon>Mammalia</taxon>
        <taxon>Eutheria</taxon>
        <taxon>Euarchontoglires</taxon>
        <taxon>Glires</taxon>
        <taxon>Rodentia</taxon>
        <taxon>Myomorpha</taxon>
        <taxon>Muroidea</taxon>
        <taxon>Cricetidae</taxon>
        <taxon>Arvicolinae</taxon>
        <taxon>Microtus</taxon>
    </lineage>
</organism>
<evidence type="ECO:0000256" key="11">
    <source>
        <dbReference type="ARBA" id="ARBA00023004"/>
    </source>
</evidence>
<evidence type="ECO:0000256" key="15">
    <source>
        <dbReference type="SAM" id="MobiDB-lite"/>
    </source>
</evidence>
<evidence type="ECO:0000256" key="2">
    <source>
        <dbReference type="ARBA" id="ARBA00004174"/>
    </source>
</evidence>
<evidence type="ECO:0000256" key="7">
    <source>
        <dbReference type="ARBA" id="ARBA00022723"/>
    </source>
</evidence>
<evidence type="ECO:0000256" key="8">
    <source>
        <dbReference type="ARBA" id="ARBA00022824"/>
    </source>
</evidence>
<gene>
    <name evidence="17" type="ORF">LTLLF_204260</name>
</gene>
<evidence type="ECO:0000256" key="10">
    <source>
        <dbReference type="ARBA" id="ARBA00023002"/>
    </source>
</evidence>
<keyword evidence="16" id="KW-0812">Transmembrane</keyword>
<dbReference type="EMBL" id="JAATJU010000362">
    <property type="protein sequence ID" value="KAH0520894.1"/>
    <property type="molecule type" value="Genomic_DNA"/>
</dbReference>
<dbReference type="InterPro" id="IPR002401">
    <property type="entry name" value="Cyt_P450_E_grp-I"/>
</dbReference>
<keyword evidence="11" id="KW-0408">Iron</keyword>
<evidence type="ECO:0000256" key="13">
    <source>
        <dbReference type="ARBA" id="ARBA00023136"/>
    </source>
</evidence>
<accession>A0A8J6H2Z9</accession>
<comment type="catalytic activity">
    <reaction evidence="14">
        <text>an organic molecule + reduced [NADPH--hemoprotein reductase] + O2 = an alcohol + oxidized [NADPH--hemoprotein reductase] + H2O + H(+)</text>
        <dbReference type="Rhea" id="RHEA:17149"/>
        <dbReference type="Rhea" id="RHEA-COMP:11964"/>
        <dbReference type="Rhea" id="RHEA-COMP:11965"/>
        <dbReference type="ChEBI" id="CHEBI:15377"/>
        <dbReference type="ChEBI" id="CHEBI:15378"/>
        <dbReference type="ChEBI" id="CHEBI:15379"/>
        <dbReference type="ChEBI" id="CHEBI:30879"/>
        <dbReference type="ChEBI" id="CHEBI:57618"/>
        <dbReference type="ChEBI" id="CHEBI:58210"/>
        <dbReference type="ChEBI" id="CHEBI:142491"/>
        <dbReference type="EC" id="1.14.14.1"/>
    </reaction>
</comment>
<comment type="subcellular location">
    <subcellularLocation>
        <location evidence="3">Endoplasmic reticulum membrane</location>
        <topology evidence="3">Peripheral membrane protein</topology>
    </subcellularLocation>
    <subcellularLocation>
        <location evidence="2">Microsome membrane</location>
        <topology evidence="2">Peripheral membrane protein</topology>
    </subcellularLocation>
</comment>
<comment type="cofactor">
    <cofactor evidence="1">
        <name>heme</name>
        <dbReference type="ChEBI" id="CHEBI:30413"/>
    </cofactor>
</comment>
<keyword evidence="6" id="KW-0349">Heme</keyword>
<evidence type="ECO:0000313" key="18">
    <source>
        <dbReference type="Proteomes" id="UP000710432"/>
    </source>
</evidence>
<dbReference type="PANTHER" id="PTHR24302:SF38">
    <property type="entry name" value="CYTOCHROME P450 3A5"/>
    <property type="match status" value="1"/>
</dbReference>
<dbReference type="Proteomes" id="UP000710432">
    <property type="component" value="Unassembled WGS sequence"/>
</dbReference>
<comment type="caution">
    <text evidence="17">The sequence shown here is derived from an EMBL/GenBank/DDBJ whole genome shotgun (WGS) entry which is preliminary data.</text>
</comment>
<evidence type="ECO:0000256" key="9">
    <source>
        <dbReference type="ARBA" id="ARBA00022848"/>
    </source>
</evidence>
<dbReference type="GO" id="GO:0050649">
    <property type="term" value="F:testosterone 6-beta-hydroxylase activity"/>
    <property type="evidence" value="ECO:0007669"/>
    <property type="project" value="TreeGrafter"/>
</dbReference>
<keyword evidence="13 16" id="KW-0472">Membrane</keyword>
<comment type="similarity">
    <text evidence="4">Belongs to the cytochrome P450 family.</text>
</comment>
<dbReference type="Gene3D" id="1.10.630.10">
    <property type="entry name" value="Cytochrome P450"/>
    <property type="match status" value="1"/>
</dbReference>
<evidence type="ECO:0000256" key="14">
    <source>
        <dbReference type="ARBA" id="ARBA00047827"/>
    </source>
</evidence>
<keyword evidence="10" id="KW-0560">Oxidoreductase</keyword>
<evidence type="ECO:0000256" key="1">
    <source>
        <dbReference type="ARBA" id="ARBA00001971"/>
    </source>
</evidence>
<dbReference type="GO" id="GO:0005506">
    <property type="term" value="F:iron ion binding"/>
    <property type="evidence" value="ECO:0007669"/>
    <property type="project" value="InterPro"/>
</dbReference>